<feature type="transmembrane region" description="Helical" evidence="2">
    <location>
        <begin position="1454"/>
        <end position="1475"/>
    </location>
</feature>
<feature type="region of interest" description="Disordered" evidence="1">
    <location>
        <begin position="1630"/>
        <end position="1649"/>
    </location>
</feature>
<accession>D7G3S0</accession>
<dbReference type="OrthoDB" id="5950997at2759"/>
<dbReference type="PANTHER" id="PTHR11319">
    <property type="entry name" value="G PROTEIN-COUPLED RECEPTOR-RELATED"/>
    <property type="match status" value="1"/>
</dbReference>
<dbReference type="EMBL" id="FN649760">
    <property type="protein sequence ID" value="CBJ33597.1"/>
    <property type="molecule type" value="Genomic_DNA"/>
</dbReference>
<feature type="compositionally biased region" description="Gly residues" evidence="1">
    <location>
        <begin position="1006"/>
        <end position="1015"/>
    </location>
</feature>
<feature type="transmembrane region" description="Helical" evidence="2">
    <location>
        <begin position="1534"/>
        <end position="1554"/>
    </location>
</feature>
<protein>
    <submittedName>
        <fullName evidence="3">Uncharacterized protein</fullName>
    </submittedName>
</protein>
<dbReference type="InterPro" id="IPR011050">
    <property type="entry name" value="Pectin_lyase_fold/virulence"/>
</dbReference>
<feature type="transmembrane region" description="Helical" evidence="2">
    <location>
        <begin position="1359"/>
        <end position="1381"/>
    </location>
</feature>
<dbReference type="InParanoid" id="D7G3S0"/>
<feature type="compositionally biased region" description="Basic and acidic residues" evidence="1">
    <location>
        <begin position="662"/>
        <end position="671"/>
    </location>
</feature>
<feature type="transmembrane region" description="Helical" evidence="2">
    <location>
        <begin position="1252"/>
        <end position="1272"/>
    </location>
</feature>
<feature type="region of interest" description="Disordered" evidence="1">
    <location>
        <begin position="612"/>
        <end position="679"/>
    </location>
</feature>
<keyword evidence="2" id="KW-0472">Membrane</keyword>
<feature type="region of interest" description="Disordered" evidence="1">
    <location>
        <begin position="925"/>
        <end position="945"/>
    </location>
</feature>
<evidence type="ECO:0000313" key="4">
    <source>
        <dbReference type="Proteomes" id="UP000002630"/>
    </source>
</evidence>
<keyword evidence="4" id="KW-1185">Reference proteome</keyword>
<keyword evidence="2" id="KW-1133">Transmembrane helix</keyword>
<feature type="region of interest" description="Disordered" evidence="1">
    <location>
        <begin position="541"/>
        <end position="569"/>
    </location>
</feature>
<evidence type="ECO:0000256" key="1">
    <source>
        <dbReference type="SAM" id="MobiDB-lite"/>
    </source>
</evidence>
<feature type="compositionally biased region" description="Basic and acidic residues" evidence="1">
    <location>
        <begin position="1699"/>
        <end position="1709"/>
    </location>
</feature>
<feature type="compositionally biased region" description="Basic residues" evidence="1">
    <location>
        <begin position="932"/>
        <end position="945"/>
    </location>
</feature>
<feature type="transmembrane region" description="Helical" evidence="2">
    <location>
        <begin position="1561"/>
        <end position="1580"/>
    </location>
</feature>
<organism evidence="3 4">
    <name type="scientific">Ectocarpus siliculosus</name>
    <name type="common">Brown alga</name>
    <name type="synonym">Conferva siliculosa</name>
    <dbReference type="NCBI Taxonomy" id="2880"/>
    <lineage>
        <taxon>Eukaryota</taxon>
        <taxon>Sar</taxon>
        <taxon>Stramenopiles</taxon>
        <taxon>Ochrophyta</taxon>
        <taxon>PX clade</taxon>
        <taxon>Phaeophyceae</taxon>
        <taxon>Ectocarpales</taxon>
        <taxon>Ectocarpaceae</taxon>
        <taxon>Ectocarpus</taxon>
    </lineage>
</organism>
<feature type="transmembrane region" description="Helical" evidence="2">
    <location>
        <begin position="1292"/>
        <end position="1311"/>
    </location>
</feature>
<feature type="region of interest" description="Disordered" evidence="1">
    <location>
        <begin position="1663"/>
        <end position="1719"/>
    </location>
</feature>
<proteinExistence type="predicted"/>
<sequence length="1719" mass="186527">MCAYRLGRPSNIVEAFHPLSEKELDVLRSTHPFWDKNMDESFEDTEFTHRGEHVTGKDGLGEEHEWAYRLIVERSKTFYSYLTPVIINACGTRDPFEFPALALSSLDTNHVSHTRCYDKLLDKVMKGSPSLDIVKGVLKECERFFQKARTGRDGCNAERHGALGGEGRKSRRDRVILQPDAEDRKFTLLMAFQMSMGEKVRPLMEAVLRHSPDFELRAATCLMNANLESGSFSVVVGEDHLLGRTPQEKKEGKAWIAGVVKGLKEDVEEWNCQDWCRFSVVTQLGCLFNAACLRQKPALNLSAKTAYYNNDQGRIAMRPPKKGKQHRTANKRLDTVLKEHEIHGADVVRWVMVMSLVGRAFLREDNNGVVDESFGPLNSNGTQITADTFGKIFKVMRAYFGVDNADVYSLRTAHDSQAVKDLLAVGGNTDHPAMAELAREQQTGGDNLVGAYCTYQFDRVAPQVKEKVDLHFKGGLRCMGVEKRKREDLPEFPDSDLWHIPEFVDKVRAMMEMTPPKVPEKVIKDFGDDTDDDLALTAPASSSMSIEPKSGDGCAPPPHSGGPSYGGPSYPIDAEEAMVAKRVRMKTMLLEEEKVDEMRAAIRARRALSSVPAAVGGGVDTSGAATASVDSGPAADSGESSKSAASASRRGMSYNKNASNKVSERDVRDALARQTRGQTEWGTPAGSIDVFTRDEVIEIKHFKNWKSGVGQVKAYGEHHPSHKQRLHLFAHEGEKALKYFEMATRLCAKDGIRVTFEEAVSGSDSLGIEVVDGADVFGKSVADATGLPVVPGDFENLERGGAPSAHVASEPVSAAQTHTVDSGARPAVVIGGRDDVGAGGAAVATMDDDEKALAKKAMKSGGAFPGAGGDKKAVGKRTIDAVHGNGRGPGGAKMEYSAGKPKDDICAGMKTLVEAIGQAYERAKAEGGNKKVLARRNHKKDGRPKRAKIGLVNWLVANDDEFNPGHSCSSSISAAAAQQQQRGSSTAAAHHSSSSSRHDSLAGKPGHSGGEGNGGAVYMYAGELQDEPSTISGCNFSDNVAEEAGGAVKTLAGFQNIFSCHFEGNSADVGGAMRLGGEATVSDCAFLDNIAHSRGLAVDVVESASIHDSTFNGNQLSCGKGWFRSDTEQEDPNARFETVCVDCPAWDECFECIIADGTITPTCEVPLEHTSADEDGLTLETLKLDEGYWRATTESVIILACYNADACAGGKTGADSFCASGYQGPYCAVCETDYSSSLAHTCKHCSSSRRRGLTVIAAIAVIVTVLAFAAVFQYMLSTEHEEGIFGCFRRRVLGAVPVESLKIIVVVWQILTQFADAANVTFPGLYQDFLSAIDVINFDIGSVLAAGCLWSDMDFHDRLLVNTIGPLVVAGFLAMTYGIVIRRHSASADTGGLEKIYHKHQTALLFLTFVVYSSVSSTVFQTFACETLDDDVEYLRADYRIHCTDAKHKAFKVYAAIMIVVYPVGIPLLYALLLFQRRHVLADAGADKTVALSISGLWEPYRPERFYYEVVECGRRVMLTGVVVFIFPNDAAQIAITMLITSFFSLLFEILSPYESESDMWLSRGGHVIVFLSMFDLLLLKVDVSGESNHSQAIFSRVFVAGHVLMILVIVVEVVGICYASGKKRVVGAASSSESSPGLRPRAGSDDVPALESVPASWASFMRQGSVSEEQGGPQAQEGRRPRAKLQSPTRHRRSSGRAHSDRVARQRDNPQPPRYGCQ</sequence>
<keyword evidence="2" id="KW-0812">Transmembrane</keyword>
<feature type="compositionally biased region" description="Low complexity" evidence="1">
    <location>
        <begin position="967"/>
        <end position="995"/>
    </location>
</feature>
<evidence type="ECO:0000256" key="2">
    <source>
        <dbReference type="SAM" id="Phobius"/>
    </source>
</evidence>
<name>D7G3S0_ECTSI</name>
<feature type="transmembrane region" description="Helical" evidence="2">
    <location>
        <begin position="1600"/>
        <end position="1620"/>
    </location>
</feature>
<dbReference type="SUPFAM" id="SSF51126">
    <property type="entry name" value="Pectin lyase-like"/>
    <property type="match status" value="1"/>
</dbReference>
<dbReference type="Proteomes" id="UP000002630">
    <property type="component" value="Unassembled WGS sequence"/>
</dbReference>
<feature type="region of interest" description="Disordered" evidence="1">
    <location>
        <begin position="966"/>
        <end position="1017"/>
    </location>
</feature>
<dbReference type="PANTHER" id="PTHR11319:SF35">
    <property type="entry name" value="OUTER MEMBRANE PROTEIN PMPC-RELATED"/>
    <property type="match status" value="1"/>
</dbReference>
<evidence type="ECO:0000313" key="3">
    <source>
        <dbReference type="EMBL" id="CBJ33597.1"/>
    </source>
</evidence>
<gene>
    <name evidence="3" type="ORF">Esi_0524_0004</name>
</gene>
<reference evidence="3 4" key="1">
    <citation type="journal article" date="2010" name="Nature">
        <title>The Ectocarpus genome and the independent evolution of multicellularity in brown algae.</title>
        <authorList>
            <person name="Cock J.M."/>
            <person name="Sterck L."/>
            <person name="Rouze P."/>
            <person name="Scornet D."/>
            <person name="Allen A.E."/>
            <person name="Amoutzias G."/>
            <person name="Anthouard V."/>
            <person name="Artiguenave F."/>
            <person name="Aury J.M."/>
            <person name="Badger J.H."/>
            <person name="Beszteri B."/>
            <person name="Billiau K."/>
            <person name="Bonnet E."/>
            <person name="Bothwell J.H."/>
            <person name="Bowler C."/>
            <person name="Boyen C."/>
            <person name="Brownlee C."/>
            <person name="Carrano C.J."/>
            <person name="Charrier B."/>
            <person name="Cho G.Y."/>
            <person name="Coelho S.M."/>
            <person name="Collen J."/>
            <person name="Corre E."/>
            <person name="Da Silva C."/>
            <person name="Delage L."/>
            <person name="Delaroque N."/>
            <person name="Dittami S.M."/>
            <person name="Doulbeau S."/>
            <person name="Elias M."/>
            <person name="Farnham G."/>
            <person name="Gachon C.M."/>
            <person name="Gschloessl B."/>
            <person name="Heesch S."/>
            <person name="Jabbari K."/>
            <person name="Jubin C."/>
            <person name="Kawai H."/>
            <person name="Kimura K."/>
            <person name="Kloareg B."/>
            <person name="Kupper F.C."/>
            <person name="Lang D."/>
            <person name="Le Bail A."/>
            <person name="Leblanc C."/>
            <person name="Lerouge P."/>
            <person name="Lohr M."/>
            <person name="Lopez P.J."/>
            <person name="Martens C."/>
            <person name="Maumus F."/>
            <person name="Michel G."/>
            <person name="Miranda-Saavedra D."/>
            <person name="Morales J."/>
            <person name="Moreau H."/>
            <person name="Motomura T."/>
            <person name="Nagasato C."/>
            <person name="Napoli C.A."/>
            <person name="Nelson D.R."/>
            <person name="Nyvall-Collen P."/>
            <person name="Peters A.F."/>
            <person name="Pommier C."/>
            <person name="Potin P."/>
            <person name="Poulain J."/>
            <person name="Quesneville H."/>
            <person name="Read B."/>
            <person name="Rensing S.A."/>
            <person name="Ritter A."/>
            <person name="Rousvoal S."/>
            <person name="Samanta M."/>
            <person name="Samson G."/>
            <person name="Schroeder D.C."/>
            <person name="Segurens B."/>
            <person name="Strittmatter M."/>
            <person name="Tonon T."/>
            <person name="Tregear J.W."/>
            <person name="Valentin K."/>
            <person name="von Dassow P."/>
            <person name="Yamagishi T."/>
            <person name="Van de Peer Y."/>
            <person name="Wincker P."/>
        </authorList>
    </citation>
    <scope>NUCLEOTIDE SEQUENCE [LARGE SCALE GENOMIC DNA]</scope>
    <source>
        <strain evidence="4">Ec32 / CCAP1310/4</strain>
    </source>
</reference>
<feature type="transmembrane region" description="Helical" evidence="2">
    <location>
        <begin position="1402"/>
        <end position="1424"/>
    </location>
</feature>
<feature type="compositionally biased region" description="Low complexity" evidence="1">
    <location>
        <begin position="634"/>
        <end position="648"/>
    </location>
</feature>